<gene>
    <name evidence="1" type="ORF">AAFF_G00107960</name>
</gene>
<accession>A0AAD7WAX8</accession>
<evidence type="ECO:0000313" key="2">
    <source>
        <dbReference type="Proteomes" id="UP001221898"/>
    </source>
</evidence>
<organism evidence="1 2">
    <name type="scientific">Aldrovandia affinis</name>
    <dbReference type="NCBI Taxonomy" id="143900"/>
    <lineage>
        <taxon>Eukaryota</taxon>
        <taxon>Metazoa</taxon>
        <taxon>Chordata</taxon>
        <taxon>Craniata</taxon>
        <taxon>Vertebrata</taxon>
        <taxon>Euteleostomi</taxon>
        <taxon>Actinopterygii</taxon>
        <taxon>Neopterygii</taxon>
        <taxon>Teleostei</taxon>
        <taxon>Notacanthiformes</taxon>
        <taxon>Halosauridae</taxon>
        <taxon>Aldrovandia</taxon>
    </lineage>
</organism>
<comment type="caution">
    <text evidence="1">The sequence shown here is derived from an EMBL/GenBank/DDBJ whole genome shotgun (WGS) entry which is preliminary data.</text>
</comment>
<dbReference type="EMBL" id="JAINUG010000170">
    <property type="protein sequence ID" value="KAJ8390402.1"/>
    <property type="molecule type" value="Genomic_DNA"/>
</dbReference>
<proteinExistence type="predicted"/>
<evidence type="ECO:0000313" key="1">
    <source>
        <dbReference type="EMBL" id="KAJ8390402.1"/>
    </source>
</evidence>
<reference evidence="1" key="1">
    <citation type="journal article" date="2023" name="Science">
        <title>Genome structures resolve the early diversification of teleost fishes.</title>
        <authorList>
            <person name="Parey E."/>
            <person name="Louis A."/>
            <person name="Montfort J."/>
            <person name="Bouchez O."/>
            <person name="Roques C."/>
            <person name="Iampietro C."/>
            <person name="Lluch J."/>
            <person name="Castinel A."/>
            <person name="Donnadieu C."/>
            <person name="Desvignes T."/>
            <person name="Floi Bucao C."/>
            <person name="Jouanno E."/>
            <person name="Wen M."/>
            <person name="Mejri S."/>
            <person name="Dirks R."/>
            <person name="Jansen H."/>
            <person name="Henkel C."/>
            <person name="Chen W.J."/>
            <person name="Zahm M."/>
            <person name="Cabau C."/>
            <person name="Klopp C."/>
            <person name="Thompson A.W."/>
            <person name="Robinson-Rechavi M."/>
            <person name="Braasch I."/>
            <person name="Lecointre G."/>
            <person name="Bobe J."/>
            <person name="Postlethwait J.H."/>
            <person name="Berthelot C."/>
            <person name="Roest Crollius H."/>
            <person name="Guiguen Y."/>
        </authorList>
    </citation>
    <scope>NUCLEOTIDE SEQUENCE</scope>
    <source>
        <strain evidence="1">NC1722</strain>
    </source>
</reference>
<dbReference type="AlphaFoldDB" id="A0AAD7WAX8"/>
<dbReference type="Proteomes" id="UP001221898">
    <property type="component" value="Unassembled WGS sequence"/>
</dbReference>
<protein>
    <submittedName>
        <fullName evidence="1">Uncharacterized protein</fullName>
    </submittedName>
</protein>
<sequence length="210" mass="22688">MCQNTQVMDDKDVNIARQLTPELVNSTLSSQSVPVTRCQTFPSWLRTDGSHSQYLHPDILHEVWQRFGEATVDLFASKENVSTVVLPQPGRRLCASAVALDTAVCFPPDTLYPSTLSESVRGTAVMDADSSELAQCNVVSGNDQYADVRPMAHSSRRMGTVTGSGGQSLCLRPRDSSCWLGSCVIATMGFDPGTRGPMHGPFRAHCGNPA</sequence>
<keyword evidence="2" id="KW-1185">Reference proteome</keyword>
<name>A0AAD7WAX8_9TELE</name>